<protein>
    <submittedName>
        <fullName evidence="9">4Fe-4S binding protein</fullName>
    </submittedName>
</protein>
<feature type="domain" description="4Fe-4S ferredoxin-type" evidence="8">
    <location>
        <begin position="267"/>
        <end position="288"/>
    </location>
</feature>
<sequence length="299" mass="32199">MCVWSVRELGKRRLIQILSAAACNGAVPNLFSGTVSASPLKRICVPGLNCHSCPAAVASCPAGSLQTFLAGGRFPFFTAGFLLLAGVLGGRAVCGFLCPFGFFQEILHKIAGKRKTRAARRMRPAVPLHRLSSAARPVKYAVLLLFVLALPLAMYIKNGYASPYFCAYICPAGTLGAGIPLVLADEALRAAAGFLFSWKVSLAVFFVLWSFFTFRPFCKYVCPLGALYGLFNRIAWFGIQVDAEKCTGCGRCTAGCKMNAAAVNGLECIRCGECLSLCPEQALFVRGFRPARSLRTKHT</sequence>
<evidence type="ECO:0000256" key="6">
    <source>
        <dbReference type="ARBA" id="ARBA00023014"/>
    </source>
</evidence>
<dbReference type="InterPro" id="IPR017896">
    <property type="entry name" value="4Fe4S_Fe-S-bd"/>
</dbReference>
<comment type="caution">
    <text evidence="9">The sequence shown here is derived from an EMBL/GenBank/DDBJ whole genome shotgun (WGS) entry which is preliminary data.</text>
</comment>
<dbReference type="Pfam" id="PF12837">
    <property type="entry name" value="Fer4_6"/>
    <property type="match status" value="1"/>
</dbReference>
<evidence type="ECO:0000313" key="9">
    <source>
        <dbReference type="EMBL" id="MBO8449541.1"/>
    </source>
</evidence>
<dbReference type="InterPro" id="IPR051684">
    <property type="entry name" value="Electron_Trans/Redox"/>
</dbReference>
<keyword evidence="2" id="KW-0004">4Fe-4S</keyword>
<feature type="transmembrane region" description="Helical" evidence="7">
    <location>
        <begin position="76"/>
        <end position="103"/>
    </location>
</feature>
<keyword evidence="7" id="KW-0812">Transmembrane</keyword>
<reference evidence="9" key="2">
    <citation type="journal article" date="2021" name="PeerJ">
        <title>Extensive microbial diversity within the chicken gut microbiome revealed by metagenomics and culture.</title>
        <authorList>
            <person name="Gilroy R."/>
            <person name="Ravi A."/>
            <person name="Getino M."/>
            <person name="Pursley I."/>
            <person name="Horton D.L."/>
            <person name="Alikhan N.F."/>
            <person name="Baker D."/>
            <person name="Gharbi K."/>
            <person name="Hall N."/>
            <person name="Watson M."/>
            <person name="Adriaenssens E.M."/>
            <person name="Foster-Nyarko E."/>
            <person name="Jarju S."/>
            <person name="Secka A."/>
            <person name="Antonio M."/>
            <person name="Oren A."/>
            <person name="Chaudhuri R.R."/>
            <person name="La Ragione R."/>
            <person name="Hildebrand F."/>
            <person name="Pallen M.J."/>
        </authorList>
    </citation>
    <scope>NUCLEOTIDE SEQUENCE</scope>
    <source>
        <strain evidence="9">B3-4054</strain>
    </source>
</reference>
<dbReference type="PANTHER" id="PTHR30176">
    <property type="entry name" value="FERREDOXIN-TYPE PROTEIN NAPH"/>
    <property type="match status" value="1"/>
</dbReference>
<accession>A0A9D9EK08</accession>
<keyword evidence="1" id="KW-0813">Transport</keyword>
<dbReference type="Gene3D" id="3.30.70.20">
    <property type="match status" value="1"/>
</dbReference>
<feature type="transmembrane region" description="Helical" evidence="7">
    <location>
        <begin position="162"/>
        <end position="183"/>
    </location>
</feature>
<keyword evidence="5" id="KW-0408">Iron</keyword>
<evidence type="ECO:0000256" key="5">
    <source>
        <dbReference type="ARBA" id="ARBA00023004"/>
    </source>
</evidence>
<feature type="domain" description="4Fe-4S ferredoxin-type" evidence="8">
    <location>
        <begin position="237"/>
        <end position="266"/>
    </location>
</feature>
<dbReference type="InterPro" id="IPR017900">
    <property type="entry name" value="4Fe4S_Fe_S_CS"/>
</dbReference>
<evidence type="ECO:0000259" key="8">
    <source>
        <dbReference type="PROSITE" id="PS51379"/>
    </source>
</evidence>
<keyword evidence="6" id="KW-0411">Iron-sulfur</keyword>
<evidence type="ECO:0000256" key="3">
    <source>
        <dbReference type="ARBA" id="ARBA00022723"/>
    </source>
</evidence>
<keyword evidence="4" id="KW-0249">Electron transport</keyword>
<dbReference type="Proteomes" id="UP000823616">
    <property type="component" value="Unassembled WGS sequence"/>
</dbReference>
<evidence type="ECO:0000256" key="7">
    <source>
        <dbReference type="SAM" id="Phobius"/>
    </source>
</evidence>
<dbReference type="Pfam" id="PF12801">
    <property type="entry name" value="Fer4_5"/>
    <property type="match status" value="3"/>
</dbReference>
<proteinExistence type="predicted"/>
<dbReference type="GO" id="GO:0046872">
    <property type="term" value="F:metal ion binding"/>
    <property type="evidence" value="ECO:0007669"/>
    <property type="project" value="UniProtKB-KW"/>
</dbReference>
<dbReference type="SUPFAM" id="SSF54862">
    <property type="entry name" value="4Fe-4S ferredoxins"/>
    <property type="match status" value="1"/>
</dbReference>
<gene>
    <name evidence="9" type="ORF">IAA96_00335</name>
</gene>
<keyword evidence="3" id="KW-0479">Metal-binding</keyword>
<feature type="transmembrane region" description="Helical" evidence="7">
    <location>
        <begin position="138"/>
        <end position="156"/>
    </location>
</feature>
<evidence type="ECO:0000256" key="2">
    <source>
        <dbReference type="ARBA" id="ARBA00022485"/>
    </source>
</evidence>
<organism evidence="9 10">
    <name type="scientific">Candidatus Avitreponema avistercoris</name>
    <dbReference type="NCBI Taxonomy" id="2840705"/>
    <lineage>
        <taxon>Bacteria</taxon>
        <taxon>Pseudomonadati</taxon>
        <taxon>Spirochaetota</taxon>
        <taxon>Spirochaetia</taxon>
        <taxon>Spirochaetales</taxon>
        <taxon>Candidatus Avitreponema</taxon>
    </lineage>
</organism>
<keyword evidence="7" id="KW-0472">Membrane</keyword>
<reference evidence="9" key="1">
    <citation type="submission" date="2020-10" db="EMBL/GenBank/DDBJ databases">
        <authorList>
            <person name="Gilroy R."/>
        </authorList>
    </citation>
    <scope>NUCLEOTIDE SEQUENCE</scope>
    <source>
        <strain evidence="9">B3-4054</strain>
    </source>
</reference>
<evidence type="ECO:0000313" key="10">
    <source>
        <dbReference type="Proteomes" id="UP000823616"/>
    </source>
</evidence>
<dbReference type="PANTHER" id="PTHR30176:SF3">
    <property type="entry name" value="FERREDOXIN-TYPE PROTEIN NAPH"/>
    <property type="match status" value="1"/>
</dbReference>
<dbReference type="EMBL" id="JADIMS010000006">
    <property type="protein sequence ID" value="MBO8449541.1"/>
    <property type="molecule type" value="Genomic_DNA"/>
</dbReference>
<dbReference type="PROSITE" id="PS00198">
    <property type="entry name" value="4FE4S_FER_1"/>
    <property type="match status" value="1"/>
</dbReference>
<name>A0A9D9EK08_9SPIR</name>
<keyword evidence="7" id="KW-1133">Transmembrane helix</keyword>
<dbReference type="PROSITE" id="PS51379">
    <property type="entry name" value="4FE4S_FER_2"/>
    <property type="match status" value="2"/>
</dbReference>
<evidence type="ECO:0000256" key="4">
    <source>
        <dbReference type="ARBA" id="ARBA00022982"/>
    </source>
</evidence>
<evidence type="ECO:0000256" key="1">
    <source>
        <dbReference type="ARBA" id="ARBA00022448"/>
    </source>
</evidence>
<dbReference type="GO" id="GO:0005886">
    <property type="term" value="C:plasma membrane"/>
    <property type="evidence" value="ECO:0007669"/>
    <property type="project" value="TreeGrafter"/>
</dbReference>
<dbReference type="AlphaFoldDB" id="A0A9D9EK08"/>
<feature type="transmembrane region" description="Helical" evidence="7">
    <location>
        <begin position="190"/>
        <end position="212"/>
    </location>
</feature>
<dbReference type="GO" id="GO:0051539">
    <property type="term" value="F:4 iron, 4 sulfur cluster binding"/>
    <property type="evidence" value="ECO:0007669"/>
    <property type="project" value="UniProtKB-KW"/>
</dbReference>